<comment type="caution">
    <text evidence="1">The sequence shown here is derived from an EMBL/GenBank/DDBJ whole genome shotgun (WGS) entry which is preliminary data.</text>
</comment>
<keyword evidence="2" id="KW-1185">Reference proteome</keyword>
<dbReference type="HOGENOM" id="CLU_2809848_0_0_9"/>
<proteinExistence type="predicted"/>
<evidence type="ECO:0000313" key="1">
    <source>
        <dbReference type="EMBL" id="EDY31460.1"/>
    </source>
</evidence>
<dbReference type="AlphaFoldDB" id="B5CT38"/>
<reference evidence="1 2" key="1">
    <citation type="submission" date="2008-08" db="EMBL/GenBank/DDBJ databases">
        <title>Draft genome sequence of Ruminococcus lactaris ATCC 29176.</title>
        <authorList>
            <person name="Sudarsanam P."/>
            <person name="Ley R."/>
            <person name="Guruge J."/>
            <person name="Turnbaugh P.J."/>
            <person name="Mahowald M."/>
            <person name="Liep D."/>
            <person name="Gordon J."/>
        </authorList>
    </citation>
    <scope>NUCLEOTIDE SEQUENCE [LARGE SCALE GENOMIC DNA]</scope>
    <source>
        <strain evidence="1 2">ATCC 29176</strain>
    </source>
</reference>
<reference evidence="1 2" key="2">
    <citation type="submission" date="2008-08" db="EMBL/GenBank/DDBJ databases">
        <authorList>
            <person name="Fulton L."/>
            <person name="Clifton S."/>
            <person name="Fulton B."/>
            <person name="Xu J."/>
            <person name="Minx P."/>
            <person name="Pepin K.H."/>
            <person name="Johnson M."/>
            <person name="Bhonagiri V."/>
            <person name="Nash W.E."/>
            <person name="Mardis E.R."/>
            <person name="Wilson R.K."/>
        </authorList>
    </citation>
    <scope>NUCLEOTIDE SEQUENCE [LARGE SCALE GENOMIC DNA]</scope>
    <source>
        <strain evidence="1 2">ATCC 29176</strain>
    </source>
</reference>
<gene>
    <name evidence="1" type="ORF">RUMLAC_02661</name>
</gene>
<sequence length="67" mass="7565">MPPLLDVDGVAKKCDRIVLQGTQEVLKVRHDENEVTFTSNNLHTDGNLHSRHSCNYNFIQSTSKEIA</sequence>
<name>B5CT38_9FIRM</name>
<dbReference type="Proteomes" id="UP000003254">
    <property type="component" value="Unassembled WGS sequence"/>
</dbReference>
<dbReference type="EMBL" id="ABOU02000055">
    <property type="protein sequence ID" value="EDY31460.1"/>
    <property type="molecule type" value="Genomic_DNA"/>
</dbReference>
<protein>
    <submittedName>
        <fullName evidence="1">Uncharacterized protein</fullName>
    </submittedName>
</protein>
<organism evidence="1 2">
    <name type="scientific">[Ruminococcus] lactaris ATCC 29176</name>
    <dbReference type="NCBI Taxonomy" id="471875"/>
    <lineage>
        <taxon>Bacteria</taxon>
        <taxon>Bacillati</taxon>
        <taxon>Bacillota</taxon>
        <taxon>Clostridia</taxon>
        <taxon>Lachnospirales</taxon>
        <taxon>Lachnospiraceae</taxon>
        <taxon>Mediterraneibacter</taxon>
    </lineage>
</organism>
<evidence type="ECO:0000313" key="2">
    <source>
        <dbReference type="Proteomes" id="UP000003254"/>
    </source>
</evidence>
<accession>B5CT38</accession>